<evidence type="ECO:0000256" key="7">
    <source>
        <dbReference type="ARBA" id="ARBA00022801"/>
    </source>
</evidence>
<keyword evidence="14" id="KW-0413">Isomerase</keyword>
<dbReference type="STRING" id="403673.A0A177WJB0"/>
<keyword evidence="15" id="KW-0539">Nucleus</keyword>
<evidence type="ECO:0000256" key="16">
    <source>
        <dbReference type="ARBA" id="ARBA00044969"/>
    </source>
</evidence>
<keyword evidence="7" id="KW-0378">Hydrolase</keyword>
<keyword evidence="10" id="KW-0408">Iron</keyword>
<evidence type="ECO:0000256" key="9">
    <source>
        <dbReference type="ARBA" id="ARBA00022840"/>
    </source>
</evidence>
<dbReference type="GO" id="GO:0046872">
    <property type="term" value="F:metal ion binding"/>
    <property type="evidence" value="ECO:0007669"/>
    <property type="project" value="UniProtKB-KW"/>
</dbReference>
<evidence type="ECO:0000259" key="19">
    <source>
        <dbReference type="PROSITE" id="PS51193"/>
    </source>
</evidence>
<sequence>MDSPVENTAQFFETKFVTTEINRIAVQFPFQPYPQQNALMTTIINALQKSENALVESPTGTGKTLCLLCSTLAWRSTYMLWRKEAMRSETERDTLVLDQLSMQAFGSMHSDDRPIGKPPQIFFASRTHSQLSQAISELRNTAYRNAVCTVVGSRDQMCINPAVAQVKNTLRASLCKSMVQKQTCSYHAESEGLHNHAAATALIMDIEDLVVFGRERKACPYYMSKAIQPRADIIFLPYNYLVDRNSRNSQNFSLENSIIIFDEGHNMESCCNDATSFEISTHDLELSIQELDTCIKILSTHRLKQQEFFFEIDMDEILILQALLLNLKINIQKLLSTPRVSSKELEGSYILKLFGPVELDGVVQNFNSKVVDTCLGILTYDQIFVKKRQHPSLLTFKSALRIAVQAANEDHSALSHYMIYIQYTSTKSDSKSATHYGFIPDKNNQDILLSFWCFNSGVAMQELKRMKVRSIVVASGTLSPLDGFSDEMGIPFPHRLENTHVIDQSQVYISVVTKGSQNIPISTAYKSRETNNSTKEFGNAIIEFAKIVPDGMLVFFTSYSIMNTCISVWKQPSNDLISKSIWESISELKYPIMESRNQQEFVLAMKSFEERIDQKKWPPPIFFAICRGRVSEGIDFSDRKGRAVVIYGIPYPTYKDPNVMLKQKYLDSAAAKSQGRIRGKEWYLQQACRSVNQAIGRVIRHKNDFGAILLCDERFQETKTIRNLPHWLRSSINIPKTFEGTRNQLIEFFKGATNRELMGNNRNNTSLSHQILCNSSLVADPLSRPVAITHKILPITSINCGKAAPFIHTTQQKIPYYALKLEHDPLRDASRFGSASSQKYVKRTYQHIHDPLSNPSRLQPVQSKPSLDCAVEQRLETTKYSSNHTLHCNAIVPSDSTNNLTPFPIVSRPVYSAQHILQAENISTPATLDKPLLPPKNVLSVNDPRQFMEKVARIAPTSINKKFKRLLYDYSKRTIKIQSLISASLDTFIDELNQYVSLEECLELAKEFRLFIGSRHHSLYDTALCLKISQKTPT</sequence>
<keyword evidence="11" id="KW-0411">Iron-sulfur</keyword>
<evidence type="ECO:0000256" key="15">
    <source>
        <dbReference type="ARBA" id="ARBA00023242"/>
    </source>
</evidence>
<dbReference type="SUPFAM" id="SSF52540">
    <property type="entry name" value="P-loop containing nucleoside triphosphate hydrolases"/>
    <property type="match status" value="1"/>
</dbReference>
<evidence type="ECO:0000256" key="18">
    <source>
        <dbReference type="ARBA" id="ARBA00073810"/>
    </source>
</evidence>
<dbReference type="GO" id="GO:0005524">
    <property type="term" value="F:ATP binding"/>
    <property type="evidence" value="ECO:0007669"/>
    <property type="project" value="UniProtKB-KW"/>
</dbReference>
<proteinExistence type="predicted"/>
<dbReference type="InterPro" id="IPR014013">
    <property type="entry name" value="Helic_SF1/SF2_ATP-bd_DinG/Rad3"/>
</dbReference>
<keyword evidence="6" id="KW-0227">DNA damage</keyword>
<dbReference type="GO" id="GO:0090657">
    <property type="term" value="P:telomeric loop disassembly"/>
    <property type="evidence" value="ECO:0007669"/>
    <property type="project" value="TreeGrafter"/>
</dbReference>
<keyword evidence="5" id="KW-0547">Nucleotide-binding</keyword>
<keyword evidence="8" id="KW-0347">Helicase</keyword>
<gene>
    <name evidence="20" type="ORF">BDEG_23580</name>
</gene>
<dbReference type="InterPro" id="IPR006555">
    <property type="entry name" value="ATP-dep_Helicase_C"/>
</dbReference>
<dbReference type="Proteomes" id="UP000077115">
    <property type="component" value="Unassembled WGS sequence"/>
</dbReference>
<dbReference type="Pfam" id="PF23109">
    <property type="entry name" value="ARCH_RTEL1"/>
    <property type="match status" value="1"/>
</dbReference>
<dbReference type="Pfam" id="PF13307">
    <property type="entry name" value="Helicase_C_2"/>
    <property type="match status" value="1"/>
</dbReference>
<dbReference type="GO" id="GO:0003677">
    <property type="term" value="F:DNA binding"/>
    <property type="evidence" value="ECO:0007669"/>
    <property type="project" value="UniProtKB-KW"/>
</dbReference>
<dbReference type="GO" id="GO:0016818">
    <property type="term" value="F:hydrolase activity, acting on acid anhydrides, in phosphorus-containing anhydrides"/>
    <property type="evidence" value="ECO:0007669"/>
    <property type="project" value="InterPro"/>
</dbReference>
<dbReference type="GO" id="GO:0051539">
    <property type="term" value="F:4 iron, 4 sulfur cluster binding"/>
    <property type="evidence" value="ECO:0007669"/>
    <property type="project" value="UniProtKB-KW"/>
</dbReference>
<evidence type="ECO:0000256" key="1">
    <source>
        <dbReference type="ARBA" id="ARBA00001966"/>
    </source>
</evidence>
<evidence type="ECO:0000256" key="6">
    <source>
        <dbReference type="ARBA" id="ARBA00022763"/>
    </source>
</evidence>
<evidence type="ECO:0000256" key="3">
    <source>
        <dbReference type="ARBA" id="ARBA00022485"/>
    </source>
</evidence>
<dbReference type="eggNOG" id="KOG1132">
    <property type="taxonomic scope" value="Eukaryota"/>
</dbReference>
<keyword evidence="4" id="KW-0479">Metal-binding</keyword>
<evidence type="ECO:0000256" key="11">
    <source>
        <dbReference type="ARBA" id="ARBA00023014"/>
    </source>
</evidence>
<organism evidence="20 21">
    <name type="scientific">Batrachochytrium dendrobatidis (strain JEL423)</name>
    <dbReference type="NCBI Taxonomy" id="403673"/>
    <lineage>
        <taxon>Eukaryota</taxon>
        <taxon>Fungi</taxon>
        <taxon>Fungi incertae sedis</taxon>
        <taxon>Chytridiomycota</taxon>
        <taxon>Chytridiomycota incertae sedis</taxon>
        <taxon>Chytridiomycetes</taxon>
        <taxon>Rhizophydiales</taxon>
        <taxon>Rhizophydiales incertae sedis</taxon>
        <taxon>Batrachochytrium</taxon>
    </lineage>
</organism>
<dbReference type="PANTHER" id="PTHR11472">
    <property type="entry name" value="DNA REPAIR DEAD HELICASE RAD3/XP-D SUBFAMILY MEMBER"/>
    <property type="match status" value="1"/>
</dbReference>
<dbReference type="Gene3D" id="3.40.50.300">
    <property type="entry name" value="P-loop containing nucleotide triphosphate hydrolases"/>
    <property type="match status" value="2"/>
</dbReference>
<dbReference type="Pfam" id="PF06733">
    <property type="entry name" value="DEAD_2"/>
    <property type="match status" value="1"/>
</dbReference>
<dbReference type="SMART" id="SM00488">
    <property type="entry name" value="DEXDc2"/>
    <property type="match status" value="1"/>
</dbReference>
<dbReference type="PROSITE" id="PS51193">
    <property type="entry name" value="HELICASE_ATP_BIND_2"/>
    <property type="match status" value="1"/>
</dbReference>
<dbReference type="GO" id="GO:0070182">
    <property type="term" value="F:DNA polymerase binding"/>
    <property type="evidence" value="ECO:0007669"/>
    <property type="project" value="TreeGrafter"/>
</dbReference>
<comment type="catalytic activity">
    <reaction evidence="17">
        <text>ATP + H2O = ADP + phosphate + H(+)</text>
        <dbReference type="Rhea" id="RHEA:13065"/>
        <dbReference type="ChEBI" id="CHEBI:15377"/>
        <dbReference type="ChEBI" id="CHEBI:15378"/>
        <dbReference type="ChEBI" id="CHEBI:30616"/>
        <dbReference type="ChEBI" id="CHEBI:43474"/>
        <dbReference type="ChEBI" id="CHEBI:456216"/>
        <dbReference type="EC" id="5.6.2.3"/>
    </reaction>
</comment>
<keyword evidence="12" id="KW-0238">DNA-binding</keyword>
<dbReference type="CDD" id="cd18788">
    <property type="entry name" value="SF2_C_XPD"/>
    <property type="match status" value="1"/>
</dbReference>
<dbReference type="InterPro" id="IPR010614">
    <property type="entry name" value="RAD3-like_helicase_DEAD"/>
</dbReference>
<reference evidence="20 21" key="1">
    <citation type="submission" date="2006-10" db="EMBL/GenBank/DDBJ databases">
        <title>The Genome Sequence of Batrachochytrium dendrobatidis JEL423.</title>
        <authorList>
            <consortium name="The Broad Institute Genome Sequencing Platform"/>
            <person name="Birren B."/>
            <person name="Lander E."/>
            <person name="Galagan J."/>
            <person name="Cuomo C."/>
            <person name="Devon K."/>
            <person name="Jaffe D."/>
            <person name="Butler J."/>
            <person name="Alvarez P."/>
            <person name="Gnerre S."/>
            <person name="Grabherr M."/>
            <person name="Kleber M."/>
            <person name="Mauceli E."/>
            <person name="Brockman W."/>
            <person name="Young S."/>
            <person name="LaButti K."/>
            <person name="Sykes S."/>
            <person name="DeCaprio D."/>
            <person name="Crawford M."/>
            <person name="Koehrsen M."/>
            <person name="Engels R."/>
            <person name="Montgomery P."/>
            <person name="Pearson M."/>
            <person name="Howarth C."/>
            <person name="Larson L."/>
            <person name="White J."/>
            <person name="O'Leary S."/>
            <person name="Kodira C."/>
            <person name="Zeng Q."/>
            <person name="Yandava C."/>
            <person name="Alvarado L."/>
            <person name="Longcore J."/>
            <person name="James T."/>
        </authorList>
    </citation>
    <scope>NUCLEOTIDE SEQUENCE [LARGE SCALE GENOMIC DNA]</scope>
    <source>
        <strain evidence="20 21">JEL423</strain>
    </source>
</reference>
<dbReference type="InterPro" id="IPR057498">
    <property type="entry name" value="Rtel1_ARCH"/>
</dbReference>
<protein>
    <recommendedName>
        <fullName evidence="18">Regulator of telomere elongation helicase 1 homolog</fullName>
        <ecNumber evidence="16">5.6.2.3</ecNumber>
    </recommendedName>
</protein>
<evidence type="ECO:0000256" key="2">
    <source>
        <dbReference type="ARBA" id="ARBA00004123"/>
    </source>
</evidence>
<dbReference type="GO" id="GO:0010569">
    <property type="term" value="P:regulation of double-strand break repair via homologous recombination"/>
    <property type="evidence" value="ECO:0007669"/>
    <property type="project" value="TreeGrafter"/>
</dbReference>
<evidence type="ECO:0000256" key="8">
    <source>
        <dbReference type="ARBA" id="ARBA00022806"/>
    </source>
</evidence>
<evidence type="ECO:0000256" key="14">
    <source>
        <dbReference type="ARBA" id="ARBA00023235"/>
    </source>
</evidence>
<keyword evidence="3" id="KW-0004">4Fe-4S</keyword>
<dbReference type="GO" id="GO:0045910">
    <property type="term" value="P:negative regulation of DNA recombination"/>
    <property type="evidence" value="ECO:0007669"/>
    <property type="project" value="TreeGrafter"/>
</dbReference>
<dbReference type="FunFam" id="3.40.50.300:FF:000431">
    <property type="entry name" value="Regulator of telomere elongation helicase 1"/>
    <property type="match status" value="1"/>
</dbReference>
<dbReference type="OrthoDB" id="272481at2759"/>
<dbReference type="GO" id="GO:0005634">
    <property type="term" value="C:nucleus"/>
    <property type="evidence" value="ECO:0007669"/>
    <property type="project" value="UniProtKB-SubCell"/>
</dbReference>
<dbReference type="GO" id="GO:1904430">
    <property type="term" value="P:negative regulation of t-circle formation"/>
    <property type="evidence" value="ECO:0007669"/>
    <property type="project" value="TreeGrafter"/>
</dbReference>
<dbReference type="GO" id="GO:0006281">
    <property type="term" value="P:DNA repair"/>
    <property type="evidence" value="ECO:0007669"/>
    <property type="project" value="UniProtKB-KW"/>
</dbReference>
<evidence type="ECO:0000256" key="4">
    <source>
        <dbReference type="ARBA" id="ARBA00022723"/>
    </source>
</evidence>
<dbReference type="EC" id="5.6.2.3" evidence="16"/>
<reference evidence="20 21" key="2">
    <citation type="submission" date="2016-05" db="EMBL/GenBank/DDBJ databases">
        <title>Lineage-specific infection strategies underlie the spectrum of fungal disease in amphibians.</title>
        <authorList>
            <person name="Cuomo C.A."/>
            <person name="Farrer R.A."/>
            <person name="James T."/>
            <person name="Longcore J."/>
            <person name="Birren B."/>
        </authorList>
    </citation>
    <scope>NUCLEOTIDE SEQUENCE [LARGE SCALE GENOMIC DNA]</scope>
    <source>
        <strain evidence="20 21">JEL423</strain>
    </source>
</reference>
<evidence type="ECO:0000256" key="5">
    <source>
        <dbReference type="ARBA" id="ARBA00022741"/>
    </source>
</evidence>
<dbReference type="InterPro" id="IPR027417">
    <property type="entry name" value="P-loop_NTPase"/>
</dbReference>
<dbReference type="SMART" id="SM00491">
    <property type="entry name" value="HELICc2"/>
    <property type="match status" value="1"/>
</dbReference>
<evidence type="ECO:0000256" key="17">
    <source>
        <dbReference type="ARBA" id="ARBA00048954"/>
    </source>
</evidence>
<keyword evidence="9" id="KW-0067">ATP-binding</keyword>
<dbReference type="InterPro" id="IPR006554">
    <property type="entry name" value="Helicase-like_DEXD_c2"/>
</dbReference>
<evidence type="ECO:0000313" key="20">
    <source>
        <dbReference type="EMBL" id="OAJ39754.1"/>
    </source>
</evidence>
<dbReference type="EMBL" id="DS022303">
    <property type="protein sequence ID" value="OAJ39754.1"/>
    <property type="molecule type" value="Genomic_DNA"/>
</dbReference>
<comment type="subcellular location">
    <subcellularLocation>
        <location evidence="2">Nucleus</location>
    </subcellularLocation>
</comment>
<dbReference type="InterPro" id="IPR045028">
    <property type="entry name" value="DinG/Rad3-like"/>
</dbReference>
<dbReference type="VEuPathDB" id="FungiDB:BDEG_23580"/>
<accession>A0A177WJB0</accession>
<evidence type="ECO:0000313" key="21">
    <source>
        <dbReference type="Proteomes" id="UP000077115"/>
    </source>
</evidence>
<dbReference type="InterPro" id="IPR013020">
    <property type="entry name" value="Rad3/Chl1-like"/>
</dbReference>
<dbReference type="NCBIfam" id="TIGR00604">
    <property type="entry name" value="rad3"/>
    <property type="match status" value="1"/>
</dbReference>
<dbReference type="AlphaFoldDB" id="A0A177WJB0"/>
<evidence type="ECO:0000256" key="12">
    <source>
        <dbReference type="ARBA" id="ARBA00023125"/>
    </source>
</evidence>
<dbReference type="GO" id="GO:0043139">
    <property type="term" value="F:5'-3' DNA helicase activity"/>
    <property type="evidence" value="ECO:0007669"/>
    <property type="project" value="UniProtKB-EC"/>
</dbReference>
<comment type="cofactor">
    <cofactor evidence="1">
        <name>[4Fe-4S] cluster</name>
        <dbReference type="ChEBI" id="CHEBI:49883"/>
    </cofactor>
</comment>
<evidence type="ECO:0000256" key="13">
    <source>
        <dbReference type="ARBA" id="ARBA00023204"/>
    </source>
</evidence>
<name>A0A177WJB0_BATDL</name>
<dbReference type="PANTHER" id="PTHR11472:SF34">
    <property type="entry name" value="REGULATOR OF TELOMERE ELONGATION HELICASE 1"/>
    <property type="match status" value="1"/>
</dbReference>
<evidence type="ECO:0000256" key="10">
    <source>
        <dbReference type="ARBA" id="ARBA00023004"/>
    </source>
</evidence>
<feature type="domain" description="Helicase ATP-binding" evidence="19">
    <location>
        <begin position="22"/>
        <end position="313"/>
    </location>
</feature>
<keyword evidence="13" id="KW-0234">DNA repair</keyword>